<feature type="compositionally biased region" description="Basic residues" evidence="1">
    <location>
        <begin position="106"/>
        <end position="129"/>
    </location>
</feature>
<accession>G0PJ22</accession>
<name>G0PJ22_CAEBE</name>
<evidence type="ECO:0000313" key="3">
    <source>
        <dbReference type="Proteomes" id="UP000008068"/>
    </source>
</evidence>
<dbReference type="HOGENOM" id="CLU_1636909_0_0_1"/>
<gene>
    <name evidence="2" type="ORF">CAEBREN_32114</name>
</gene>
<proteinExistence type="predicted"/>
<dbReference type="EMBL" id="GL380633">
    <property type="protein sequence ID" value="EGT58621.1"/>
    <property type="molecule type" value="Genomic_DNA"/>
</dbReference>
<feature type="compositionally biased region" description="Basic and acidic residues" evidence="1">
    <location>
        <begin position="50"/>
        <end position="59"/>
    </location>
</feature>
<organism evidence="3">
    <name type="scientific">Caenorhabditis brenneri</name>
    <name type="common">Nematode worm</name>
    <dbReference type="NCBI Taxonomy" id="135651"/>
    <lineage>
        <taxon>Eukaryota</taxon>
        <taxon>Metazoa</taxon>
        <taxon>Ecdysozoa</taxon>
        <taxon>Nematoda</taxon>
        <taxon>Chromadorea</taxon>
        <taxon>Rhabditida</taxon>
        <taxon>Rhabditina</taxon>
        <taxon>Rhabditomorpha</taxon>
        <taxon>Rhabditoidea</taxon>
        <taxon>Rhabditidae</taxon>
        <taxon>Peloderinae</taxon>
        <taxon>Caenorhabditis</taxon>
    </lineage>
</organism>
<protein>
    <submittedName>
        <fullName evidence="2">Uncharacterized protein</fullName>
    </submittedName>
</protein>
<feature type="region of interest" description="Disordered" evidence="1">
    <location>
        <begin position="1"/>
        <end position="78"/>
    </location>
</feature>
<evidence type="ECO:0000313" key="2">
    <source>
        <dbReference type="EMBL" id="EGT58621.1"/>
    </source>
</evidence>
<feature type="compositionally biased region" description="Basic and acidic residues" evidence="1">
    <location>
        <begin position="67"/>
        <end position="78"/>
    </location>
</feature>
<sequence>MVDHQNEVLDYQFDEEELLGPVRNSPPQEERQAQAPQQNDARNSQVNQRRLPDIRDLPRIPKRRRPTNLEHLLDRANEDLRRFEENRRVRERNRNEELRRIEENRRRRRERRNQHNQRHVQNRRRIRRRSSNDRNNFLDQVADRVARLVFENNLDLNGRGRP</sequence>
<feature type="region of interest" description="Disordered" evidence="1">
    <location>
        <begin position="105"/>
        <end position="132"/>
    </location>
</feature>
<keyword evidence="3" id="KW-1185">Reference proteome</keyword>
<dbReference type="InParanoid" id="G0PJ22"/>
<reference evidence="3" key="1">
    <citation type="submission" date="2011-07" db="EMBL/GenBank/DDBJ databases">
        <authorList>
            <consortium name="Caenorhabditis brenneri Sequencing and Analysis Consortium"/>
            <person name="Wilson R.K."/>
        </authorList>
    </citation>
    <scope>NUCLEOTIDE SEQUENCE [LARGE SCALE GENOMIC DNA]</scope>
    <source>
        <strain evidence="3">PB2801</strain>
    </source>
</reference>
<dbReference type="AlphaFoldDB" id="G0PJ22"/>
<feature type="compositionally biased region" description="Polar residues" evidence="1">
    <location>
        <begin position="39"/>
        <end position="48"/>
    </location>
</feature>
<evidence type="ECO:0000256" key="1">
    <source>
        <dbReference type="SAM" id="MobiDB-lite"/>
    </source>
</evidence>
<dbReference type="Proteomes" id="UP000008068">
    <property type="component" value="Unassembled WGS sequence"/>
</dbReference>